<dbReference type="STRING" id="1094551.MEC_00136"/>
<dbReference type="EMBL" id="AIME01000002">
    <property type="protein sequence ID" value="EJF76027.1"/>
    <property type="molecule type" value="Genomic_DNA"/>
</dbReference>
<gene>
    <name evidence="2" type="ORF">MEC_00136</name>
</gene>
<comment type="caution">
    <text evidence="2">The sequence shown here is derived from an EMBL/GenBank/DDBJ whole genome shotgun (WGS) entry which is preliminary data.</text>
</comment>
<dbReference type="PATRIC" id="fig|1094551.3.peg.173"/>
<feature type="domain" description="N-acetyltransferase" evidence="1">
    <location>
        <begin position="27"/>
        <end position="173"/>
    </location>
</feature>
<dbReference type="eggNOG" id="COG3153">
    <property type="taxonomic scope" value="Bacteria"/>
</dbReference>
<dbReference type="Proteomes" id="UP000008761">
    <property type="component" value="Unassembled WGS sequence"/>
</dbReference>
<protein>
    <recommendedName>
        <fullName evidence="1">N-acetyltransferase domain-containing protein</fullName>
    </recommendedName>
</protein>
<sequence>MITKGRIVGRVTSMNMINFQTKDGALFTLACEQEADKPYREQLLDLALGKGRKRKSSEALRRGRLAAYGLSFVVKNALGELVGSIRLWHVRFNKGKNGIQHALLLGPLAVSAEYSGLGIGSVLMQHAIRTAKKFGYGAILLVGDCAFYRRFGFSSSLTKNLAMPGPYEKHRFQALELIPGHLSACHGTLAPSGEREYLHRFQPHKVA</sequence>
<organism evidence="2 3">
    <name type="scientific">Bartonella alsatica IBS 382</name>
    <dbReference type="NCBI Taxonomy" id="1094551"/>
    <lineage>
        <taxon>Bacteria</taxon>
        <taxon>Pseudomonadati</taxon>
        <taxon>Pseudomonadota</taxon>
        <taxon>Alphaproteobacteria</taxon>
        <taxon>Hyphomicrobiales</taxon>
        <taxon>Bartonellaceae</taxon>
        <taxon>Bartonella</taxon>
    </lineage>
</organism>
<name>J1IWL3_9HYPH</name>
<evidence type="ECO:0000313" key="2">
    <source>
        <dbReference type="EMBL" id="EJF76027.1"/>
    </source>
</evidence>
<evidence type="ECO:0000259" key="1">
    <source>
        <dbReference type="PROSITE" id="PS51186"/>
    </source>
</evidence>
<proteinExistence type="predicted"/>
<dbReference type="AlphaFoldDB" id="J1IWL3"/>
<dbReference type="Pfam" id="PF00583">
    <property type="entry name" value="Acetyltransf_1"/>
    <property type="match status" value="1"/>
</dbReference>
<accession>J1IWL3</accession>
<dbReference type="Gene3D" id="3.40.630.30">
    <property type="match status" value="1"/>
</dbReference>
<dbReference type="HOGENOM" id="CLU_081840_0_1_5"/>
<dbReference type="SUPFAM" id="SSF55729">
    <property type="entry name" value="Acyl-CoA N-acyltransferases (Nat)"/>
    <property type="match status" value="1"/>
</dbReference>
<dbReference type="InterPro" id="IPR016181">
    <property type="entry name" value="Acyl_CoA_acyltransferase"/>
</dbReference>
<evidence type="ECO:0000313" key="3">
    <source>
        <dbReference type="Proteomes" id="UP000008761"/>
    </source>
</evidence>
<reference evidence="2 3" key="1">
    <citation type="submission" date="2012-03" db="EMBL/GenBank/DDBJ databases">
        <title>The Genome Sequence of Bartonella alsatica IBS 382.</title>
        <authorList>
            <consortium name="The Broad Institute Genome Sequencing Platform"/>
            <consortium name="The Broad Institute Genome Sequencing Center for Infectious Disease"/>
            <person name="Feldgarden M."/>
            <person name="Kirby J."/>
            <person name="Kosoy M."/>
            <person name="Birtles R."/>
            <person name="Probert W.S."/>
            <person name="Chiaraviglio L."/>
            <person name="Young S.K."/>
            <person name="Zeng Q."/>
            <person name="Gargeya S."/>
            <person name="Fitzgerald M."/>
            <person name="Haas B."/>
            <person name="Abouelleil A."/>
            <person name="Alvarado L."/>
            <person name="Arachchi H.M."/>
            <person name="Berlin A."/>
            <person name="Chapman S.B."/>
            <person name="Gearin G."/>
            <person name="Goldberg J."/>
            <person name="Griggs A."/>
            <person name="Gujja S."/>
            <person name="Hansen M."/>
            <person name="Heiman D."/>
            <person name="Howarth C."/>
            <person name="Larimer J."/>
            <person name="Lui A."/>
            <person name="MacDonald P.J.P."/>
            <person name="McCowen C."/>
            <person name="Montmayeur A."/>
            <person name="Murphy C."/>
            <person name="Neiman D."/>
            <person name="Pearson M."/>
            <person name="Priest M."/>
            <person name="Roberts A."/>
            <person name="Saif S."/>
            <person name="Shea T."/>
            <person name="Sisk P."/>
            <person name="Stolte C."/>
            <person name="Sykes S."/>
            <person name="Wortman J."/>
            <person name="Nusbaum C."/>
            <person name="Birren B."/>
        </authorList>
    </citation>
    <scope>NUCLEOTIDE SEQUENCE [LARGE SCALE GENOMIC DNA]</scope>
    <source>
        <strain evidence="2 3">IBS 382</strain>
    </source>
</reference>
<dbReference type="GO" id="GO:0016747">
    <property type="term" value="F:acyltransferase activity, transferring groups other than amino-acyl groups"/>
    <property type="evidence" value="ECO:0007669"/>
    <property type="project" value="InterPro"/>
</dbReference>
<dbReference type="CDD" id="cd04301">
    <property type="entry name" value="NAT_SF"/>
    <property type="match status" value="1"/>
</dbReference>
<dbReference type="InterPro" id="IPR000182">
    <property type="entry name" value="GNAT_dom"/>
</dbReference>
<dbReference type="PROSITE" id="PS51186">
    <property type="entry name" value="GNAT"/>
    <property type="match status" value="1"/>
</dbReference>